<proteinExistence type="predicted"/>
<reference evidence="1 2" key="1">
    <citation type="journal article" date="2018" name="Appl. Environ. Microbiol.">
        <title>Genome rearrangement shapes Prochlorococcus ecological adaptation.</title>
        <authorList>
            <person name="Yan W."/>
            <person name="Wei S."/>
            <person name="Wang Q."/>
            <person name="Xiao X."/>
            <person name="Zeng Q."/>
            <person name="Jiao N."/>
            <person name="Zhang R."/>
        </authorList>
    </citation>
    <scope>NUCLEOTIDE SEQUENCE [LARGE SCALE GENOMIC DNA]</scope>
    <source>
        <strain evidence="1 2">XMU1408</strain>
    </source>
</reference>
<organism evidence="1 2">
    <name type="scientific">Prochlorococcus marinus XMU1408</name>
    <dbReference type="NCBI Taxonomy" id="2213228"/>
    <lineage>
        <taxon>Bacteria</taxon>
        <taxon>Bacillati</taxon>
        <taxon>Cyanobacteriota</taxon>
        <taxon>Cyanophyceae</taxon>
        <taxon>Synechococcales</taxon>
        <taxon>Prochlorococcaceae</taxon>
        <taxon>Prochlorococcus</taxon>
    </lineage>
</organism>
<sequence>MSMYLTIWVKKFDIDEAPARSAKGIKVIFRGVSKDNPEKAIVVVQALEGVLGKHIQENIEIFEKNGAVMSTAEPSLWS</sequence>
<evidence type="ECO:0000313" key="2">
    <source>
        <dbReference type="Proteomes" id="UP000247807"/>
    </source>
</evidence>
<dbReference type="EMBL" id="QJUE01000002">
    <property type="protein sequence ID" value="PYE03186.1"/>
    <property type="molecule type" value="Genomic_DNA"/>
</dbReference>
<dbReference type="InterPro" id="IPR022240">
    <property type="entry name" value="DUF3764"/>
</dbReference>
<gene>
    <name evidence="1" type="ORF">DNJ73_05470</name>
</gene>
<dbReference type="Proteomes" id="UP000247807">
    <property type="component" value="Unassembled WGS sequence"/>
</dbReference>
<comment type="caution">
    <text evidence="1">The sequence shown here is derived from an EMBL/GenBank/DDBJ whole genome shotgun (WGS) entry which is preliminary data.</text>
</comment>
<dbReference type="AlphaFoldDB" id="A0A318R1Q7"/>
<accession>A0A318R1Q7</accession>
<dbReference type="Pfam" id="PF12594">
    <property type="entry name" value="DUF3764"/>
    <property type="match status" value="1"/>
</dbReference>
<evidence type="ECO:0000313" key="1">
    <source>
        <dbReference type="EMBL" id="PYE03186.1"/>
    </source>
</evidence>
<name>A0A318R1Q7_PROMR</name>
<protein>
    <recommendedName>
        <fullName evidence="3">DUF3303 domain-containing protein</fullName>
    </recommendedName>
</protein>
<evidence type="ECO:0008006" key="3">
    <source>
        <dbReference type="Google" id="ProtNLM"/>
    </source>
</evidence>